<accession>A0A543CWW7</accession>
<reference evidence="1 2" key="1">
    <citation type="submission" date="2019-06" db="EMBL/GenBank/DDBJ databases">
        <title>Sequencing the genomes of 1000 actinobacteria strains.</title>
        <authorList>
            <person name="Klenk H.-P."/>
        </authorList>
    </citation>
    <scope>NUCLEOTIDE SEQUENCE [LARGE SCALE GENOMIC DNA]</scope>
    <source>
        <strain evidence="1 2">DSM 102200</strain>
    </source>
</reference>
<sequence length="288" mass="31378">MMPLRLIKGRYRILHSQPDGDSVHFFPDDAEAFAKLRVRAHLSAAGSVQLRLDAIDALETHYTPRAHGGFTQHQPLALAHAPADRLLSLLGFGDVKRDRETVVSATPDETPGYILTRFADKYGRPVAFAYAGTADQADLGQVQVTAAMLRESVNHRLLAEGLVYPTFYSKLYPDLRAELTAVSQAARTAGNGVWAGDATTSGATITSLADLDDHVVILPKLFRRLVDYLALGAGDVSLDRFTSFLATRNDRLFVISEAHATGMDTITAVAGQKLRLTHPPEDLIFLEA</sequence>
<dbReference type="Gene3D" id="2.40.50.90">
    <property type="match status" value="1"/>
</dbReference>
<dbReference type="Proteomes" id="UP000316096">
    <property type="component" value="Unassembled WGS sequence"/>
</dbReference>
<protein>
    <recommendedName>
        <fullName evidence="3">Nuclease-like protein</fullName>
    </recommendedName>
</protein>
<evidence type="ECO:0000313" key="1">
    <source>
        <dbReference type="EMBL" id="TQM01358.1"/>
    </source>
</evidence>
<name>A0A543CWW7_9ACTN</name>
<proteinExistence type="predicted"/>
<comment type="caution">
    <text evidence="1">The sequence shown here is derived from an EMBL/GenBank/DDBJ whole genome shotgun (WGS) entry which is preliminary data.</text>
</comment>
<keyword evidence="2" id="KW-1185">Reference proteome</keyword>
<dbReference type="EMBL" id="VFOZ01000001">
    <property type="protein sequence ID" value="TQM01358.1"/>
    <property type="molecule type" value="Genomic_DNA"/>
</dbReference>
<dbReference type="SUPFAM" id="SSF50199">
    <property type="entry name" value="Staphylococcal nuclease"/>
    <property type="match status" value="1"/>
</dbReference>
<evidence type="ECO:0008006" key="3">
    <source>
        <dbReference type="Google" id="ProtNLM"/>
    </source>
</evidence>
<gene>
    <name evidence="1" type="ORF">FB559_7115</name>
</gene>
<dbReference type="InterPro" id="IPR035437">
    <property type="entry name" value="SNase_OB-fold_sf"/>
</dbReference>
<evidence type="ECO:0000313" key="2">
    <source>
        <dbReference type="Proteomes" id="UP000316096"/>
    </source>
</evidence>
<dbReference type="AlphaFoldDB" id="A0A543CWW7"/>
<organism evidence="1 2">
    <name type="scientific">Actinoallomurus bryophytorum</name>
    <dbReference type="NCBI Taxonomy" id="1490222"/>
    <lineage>
        <taxon>Bacteria</taxon>
        <taxon>Bacillati</taxon>
        <taxon>Actinomycetota</taxon>
        <taxon>Actinomycetes</taxon>
        <taxon>Streptosporangiales</taxon>
        <taxon>Thermomonosporaceae</taxon>
        <taxon>Actinoallomurus</taxon>
    </lineage>
</organism>